<sequence length="453" mass="48610">MLQRMIETESPLAFEPVGFVLPALSVFAALQHANNREQSRFNGQCTTSSSATTITSRHSTSAKASKFRERSEQQKPANRHARKSFLALGEQVQNVGAGAVARTLSQMVIHPLDTIKTRMQVTAQIPRLQEWQHAAAGASKSLRSGAALSLKGSGSSIVAATRGISDLYLGLTSAVITTLPAAAVFFATSEACKRMMEHHFKCDRRGMACHMVSSSAAAVASAFIRVPGDVLKHRIQAYMLPSNMAVSCGRVLRAHGLRGMYVGFGVTLMRDVPEIAIQFTVYDAMLRKLKGADEQQQQGGVMKAASHPLVLGAVAGATAAVATTPLDVIKTQLQCDGVSNASMAIQGVLARKGPAGFVAGMGPRVMQATLMSAVFFAFYEQLKSQLSDTRQAQHQLASKEEMQQQRALAQLQRRQQLMVQAPSATAHLPQVSSETLLFNMSLPLQSTMLVGSS</sequence>
<feature type="transmembrane region" description="Helical" evidence="11">
    <location>
        <begin position="167"/>
        <end position="187"/>
    </location>
</feature>
<dbReference type="SUPFAM" id="SSF103506">
    <property type="entry name" value="Mitochondrial carrier"/>
    <property type="match status" value="1"/>
</dbReference>
<gene>
    <name evidence="12" type="ORF">DTER00134_LOCUS16256</name>
</gene>
<dbReference type="GO" id="GO:0055085">
    <property type="term" value="P:transmembrane transport"/>
    <property type="evidence" value="ECO:0007669"/>
    <property type="project" value="InterPro"/>
</dbReference>
<keyword evidence="4 8" id="KW-0812">Transmembrane</keyword>
<evidence type="ECO:0000256" key="11">
    <source>
        <dbReference type="SAM" id="Phobius"/>
    </source>
</evidence>
<feature type="compositionally biased region" description="Low complexity" evidence="10">
    <location>
        <begin position="46"/>
        <end position="61"/>
    </location>
</feature>
<dbReference type="InterPro" id="IPR018108">
    <property type="entry name" value="MCP_transmembrane"/>
</dbReference>
<feature type="repeat" description="Solcar" evidence="8">
    <location>
        <begin position="89"/>
        <end position="195"/>
    </location>
</feature>
<evidence type="ECO:0000256" key="9">
    <source>
        <dbReference type="RuleBase" id="RU000488"/>
    </source>
</evidence>
<evidence type="ECO:0000256" key="2">
    <source>
        <dbReference type="ARBA" id="ARBA00006375"/>
    </source>
</evidence>
<evidence type="ECO:0000256" key="7">
    <source>
        <dbReference type="ARBA" id="ARBA00023136"/>
    </source>
</evidence>
<protein>
    <recommendedName>
        <fullName evidence="13">Mitochondrial carrier protein</fullName>
    </recommendedName>
</protein>
<dbReference type="PROSITE" id="PS50920">
    <property type="entry name" value="SOLCAR"/>
    <property type="match status" value="3"/>
</dbReference>
<evidence type="ECO:0000256" key="6">
    <source>
        <dbReference type="ARBA" id="ARBA00022989"/>
    </source>
</evidence>
<feature type="repeat" description="Solcar" evidence="8">
    <location>
        <begin position="205"/>
        <end position="288"/>
    </location>
</feature>
<evidence type="ECO:0000256" key="10">
    <source>
        <dbReference type="SAM" id="MobiDB-lite"/>
    </source>
</evidence>
<dbReference type="GO" id="GO:0016020">
    <property type="term" value="C:membrane"/>
    <property type="evidence" value="ECO:0007669"/>
    <property type="project" value="UniProtKB-SubCell"/>
</dbReference>
<feature type="repeat" description="Solcar" evidence="8">
    <location>
        <begin position="303"/>
        <end position="385"/>
    </location>
</feature>
<keyword evidence="3 9" id="KW-0813">Transport</keyword>
<evidence type="ECO:0000313" key="12">
    <source>
        <dbReference type="EMBL" id="CAE0501183.1"/>
    </source>
</evidence>
<feature type="region of interest" description="Disordered" evidence="10">
    <location>
        <begin position="40"/>
        <end position="81"/>
    </location>
</feature>
<name>A0A7S3R373_DUNTE</name>
<evidence type="ECO:0000256" key="5">
    <source>
        <dbReference type="ARBA" id="ARBA00022737"/>
    </source>
</evidence>
<keyword evidence="7 8" id="KW-0472">Membrane</keyword>
<evidence type="ECO:0000256" key="8">
    <source>
        <dbReference type="PROSITE-ProRule" id="PRU00282"/>
    </source>
</evidence>
<dbReference type="Gene3D" id="1.50.40.10">
    <property type="entry name" value="Mitochondrial carrier domain"/>
    <property type="match status" value="2"/>
</dbReference>
<evidence type="ECO:0000256" key="3">
    <source>
        <dbReference type="ARBA" id="ARBA00022448"/>
    </source>
</evidence>
<keyword evidence="6 11" id="KW-1133">Transmembrane helix</keyword>
<organism evidence="12">
    <name type="scientific">Dunaliella tertiolecta</name>
    <name type="common">Green alga</name>
    <dbReference type="NCBI Taxonomy" id="3047"/>
    <lineage>
        <taxon>Eukaryota</taxon>
        <taxon>Viridiplantae</taxon>
        <taxon>Chlorophyta</taxon>
        <taxon>core chlorophytes</taxon>
        <taxon>Chlorophyceae</taxon>
        <taxon>CS clade</taxon>
        <taxon>Chlamydomonadales</taxon>
        <taxon>Dunaliellaceae</taxon>
        <taxon>Dunaliella</taxon>
    </lineage>
</organism>
<dbReference type="AlphaFoldDB" id="A0A7S3R373"/>
<reference evidence="12" key="1">
    <citation type="submission" date="2021-01" db="EMBL/GenBank/DDBJ databases">
        <authorList>
            <person name="Corre E."/>
            <person name="Pelletier E."/>
            <person name="Niang G."/>
            <person name="Scheremetjew M."/>
            <person name="Finn R."/>
            <person name="Kale V."/>
            <person name="Holt S."/>
            <person name="Cochrane G."/>
            <person name="Meng A."/>
            <person name="Brown T."/>
            <person name="Cohen L."/>
        </authorList>
    </citation>
    <scope>NUCLEOTIDE SEQUENCE</scope>
    <source>
        <strain evidence="12">CCMP1320</strain>
    </source>
</reference>
<dbReference type="PANTHER" id="PTHR45667">
    <property type="entry name" value="S-ADENOSYLMETHIONINE MITOCHONDRIAL CARRIER PROTEIN"/>
    <property type="match status" value="1"/>
</dbReference>
<accession>A0A7S3R373</accession>
<dbReference type="InterPro" id="IPR002067">
    <property type="entry name" value="MCP"/>
</dbReference>
<proteinExistence type="inferred from homology"/>
<evidence type="ECO:0000256" key="1">
    <source>
        <dbReference type="ARBA" id="ARBA00004141"/>
    </source>
</evidence>
<evidence type="ECO:0008006" key="13">
    <source>
        <dbReference type="Google" id="ProtNLM"/>
    </source>
</evidence>
<comment type="subcellular location">
    <subcellularLocation>
        <location evidence="1">Membrane</location>
        <topology evidence="1">Multi-pass membrane protein</topology>
    </subcellularLocation>
</comment>
<dbReference type="Pfam" id="PF00153">
    <property type="entry name" value="Mito_carr"/>
    <property type="match status" value="3"/>
</dbReference>
<dbReference type="InterPro" id="IPR023395">
    <property type="entry name" value="MCP_dom_sf"/>
</dbReference>
<dbReference type="PRINTS" id="PR00926">
    <property type="entry name" value="MITOCARRIER"/>
</dbReference>
<evidence type="ECO:0000256" key="4">
    <source>
        <dbReference type="ARBA" id="ARBA00022692"/>
    </source>
</evidence>
<dbReference type="EMBL" id="HBIP01026915">
    <property type="protein sequence ID" value="CAE0501183.1"/>
    <property type="molecule type" value="Transcribed_RNA"/>
</dbReference>
<comment type="similarity">
    <text evidence="2 9">Belongs to the mitochondrial carrier (TC 2.A.29) family.</text>
</comment>
<keyword evidence="5" id="KW-0677">Repeat</keyword>